<dbReference type="Proteomes" id="UP000036681">
    <property type="component" value="Unplaced"/>
</dbReference>
<evidence type="ECO:0000313" key="2">
    <source>
        <dbReference type="WBParaSite" id="ALUE_0000010001-mRNA-1"/>
    </source>
</evidence>
<dbReference type="WBParaSite" id="ALUE_0000010001-mRNA-1">
    <property type="protein sequence ID" value="ALUE_0000010001-mRNA-1"/>
    <property type="gene ID" value="ALUE_0000010001"/>
</dbReference>
<keyword evidence="1" id="KW-1185">Reference proteome</keyword>
<organism evidence="1 2">
    <name type="scientific">Ascaris lumbricoides</name>
    <name type="common">Giant roundworm</name>
    <dbReference type="NCBI Taxonomy" id="6252"/>
    <lineage>
        <taxon>Eukaryota</taxon>
        <taxon>Metazoa</taxon>
        <taxon>Ecdysozoa</taxon>
        <taxon>Nematoda</taxon>
        <taxon>Chromadorea</taxon>
        <taxon>Rhabditida</taxon>
        <taxon>Spirurina</taxon>
        <taxon>Ascaridomorpha</taxon>
        <taxon>Ascaridoidea</taxon>
        <taxon>Ascarididae</taxon>
        <taxon>Ascaris</taxon>
    </lineage>
</organism>
<evidence type="ECO:0000313" key="1">
    <source>
        <dbReference type="Proteomes" id="UP000036681"/>
    </source>
</evidence>
<name>A0A0M3HF05_ASCLU</name>
<proteinExistence type="predicted"/>
<protein>
    <submittedName>
        <fullName evidence="2">Secreted protein</fullName>
    </submittedName>
</protein>
<dbReference type="AlphaFoldDB" id="A0A0M3HF05"/>
<sequence>MLLLLFSLGGQQAMHNQIRNREKVKEHIGGMPLEKRGRWSTRRACSRTQWLWAAPRVRQT</sequence>
<accession>A0A0M3HF05</accession>
<reference evidence="2" key="1">
    <citation type="submission" date="2017-02" db="UniProtKB">
        <authorList>
            <consortium name="WormBaseParasite"/>
        </authorList>
    </citation>
    <scope>IDENTIFICATION</scope>
</reference>